<accession>A0A4Q2UYA0</accession>
<name>A0A4Q2UYA0_FUSOX</name>
<feature type="compositionally biased region" description="Basic residues" evidence="1">
    <location>
        <begin position="1"/>
        <end position="11"/>
    </location>
</feature>
<dbReference type="EMBL" id="MQTW01000798">
    <property type="protein sequence ID" value="RYC79052.1"/>
    <property type="molecule type" value="Genomic_DNA"/>
</dbReference>
<evidence type="ECO:0000313" key="3">
    <source>
        <dbReference type="Proteomes" id="UP000290540"/>
    </source>
</evidence>
<dbReference type="Proteomes" id="UP000290540">
    <property type="component" value="Unassembled WGS sequence"/>
</dbReference>
<protein>
    <submittedName>
        <fullName evidence="2">Uncharacterized protein</fullName>
    </submittedName>
</protein>
<proteinExistence type="predicted"/>
<organism evidence="2 3">
    <name type="scientific">Fusarium oxysporum f. sp. narcissi</name>
    <dbReference type="NCBI Taxonomy" id="451672"/>
    <lineage>
        <taxon>Eukaryota</taxon>
        <taxon>Fungi</taxon>
        <taxon>Dikarya</taxon>
        <taxon>Ascomycota</taxon>
        <taxon>Pezizomycotina</taxon>
        <taxon>Sordariomycetes</taxon>
        <taxon>Hypocreomycetidae</taxon>
        <taxon>Hypocreales</taxon>
        <taxon>Nectriaceae</taxon>
        <taxon>Fusarium</taxon>
        <taxon>Fusarium oxysporum species complex</taxon>
    </lineage>
</organism>
<evidence type="ECO:0000313" key="2">
    <source>
        <dbReference type="EMBL" id="RYC79052.1"/>
    </source>
</evidence>
<feature type="region of interest" description="Disordered" evidence="1">
    <location>
        <begin position="1"/>
        <end position="23"/>
    </location>
</feature>
<gene>
    <name evidence="2" type="ORF">BFJ63_vAg18071</name>
</gene>
<dbReference type="AlphaFoldDB" id="A0A4Q2UYA0"/>
<reference evidence="2 3" key="1">
    <citation type="submission" date="2016-12" db="EMBL/GenBank/DDBJ databases">
        <title>Draft genome sequence of Fusarium oxysporum causing rot on Narcissus.</title>
        <authorList>
            <person name="Armitage A.D."/>
            <person name="Taylor A."/>
            <person name="Clarkson J.P."/>
            <person name="Harrison R.J."/>
            <person name="Jackson A.C."/>
        </authorList>
    </citation>
    <scope>NUCLEOTIDE SEQUENCE [LARGE SCALE GENOMIC DNA]</scope>
    <source>
        <strain evidence="2 3">N139</strain>
    </source>
</reference>
<comment type="caution">
    <text evidence="2">The sequence shown here is derived from an EMBL/GenBank/DDBJ whole genome shotgun (WGS) entry which is preliminary data.</text>
</comment>
<sequence length="43" mass="5187">MEIQHHVRSKTKPMEAQYRDTLPNDVRSAFDKAIEPFHKKHLR</sequence>
<evidence type="ECO:0000256" key="1">
    <source>
        <dbReference type="SAM" id="MobiDB-lite"/>
    </source>
</evidence>